<comment type="similarity">
    <text evidence="1">Belongs to the LysR transcriptional regulatory family.</text>
</comment>
<dbReference type="Pfam" id="PF00126">
    <property type="entry name" value="HTH_1"/>
    <property type="match status" value="1"/>
</dbReference>
<organism evidence="6 7">
    <name type="scientific">Pseudomonas edaphica</name>
    <dbReference type="NCBI Taxonomy" id="2006980"/>
    <lineage>
        <taxon>Bacteria</taxon>
        <taxon>Pseudomonadati</taxon>
        <taxon>Pseudomonadota</taxon>
        <taxon>Gammaproteobacteria</taxon>
        <taxon>Pseudomonadales</taxon>
        <taxon>Pseudomonadaceae</taxon>
        <taxon>Pseudomonas</taxon>
    </lineage>
</organism>
<accession>A0A7Y8FTD6</accession>
<dbReference type="RefSeq" id="WP_178929240.1">
    <property type="nucleotide sequence ID" value="NZ_JACARL010000153.1"/>
</dbReference>
<dbReference type="EMBL" id="JACARL010000153">
    <property type="protein sequence ID" value="NWE85187.1"/>
    <property type="molecule type" value="Genomic_DNA"/>
</dbReference>
<comment type="caution">
    <text evidence="6">The sequence shown here is derived from an EMBL/GenBank/DDBJ whole genome shotgun (WGS) entry which is preliminary data.</text>
</comment>
<feature type="non-terminal residue" evidence="6">
    <location>
        <position position="59"/>
    </location>
</feature>
<dbReference type="GO" id="GO:0000976">
    <property type="term" value="F:transcription cis-regulatory region binding"/>
    <property type="evidence" value="ECO:0007669"/>
    <property type="project" value="TreeGrafter"/>
</dbReference>
<dbReference type="AlphaFoldDB" id="A0A7Y8FTD6"/>
<evidence type="ECO:0000313" key="7">
    <source>
        <dbReference type="Proteomes" id="UP000590218"/>
    </source>
</evidence>
<sequence>MIRELRTFVSAARRGTFAAAGQQVGLTQSAVSAQIKHLEDALGVKLFDRTGRSATLNAA</sequence>
<name>A0A7Y8FTD6_9PSED</name>
<keyword evidence="3" id="KW-0238">DNA-binding</keyword>
<dbReference type="SUPFAM" id="SSF46785">
    <property type="entry name" value="Winged helix' DNA-binding domain"/>
    <property type="match status" value="1"/>
</dbReference>
<dbReference type="InterPro" id="IPR000847">
    <property type="entry name" value="LysR_HTH_N"/>
</dbReference>
<dbReference type="Gene3D" id="1.10.10.10">
    <property type="entry name" value="Winged helix-like DNA-binding domain superfamily/Winged helix DNA-binding domain"/>
    <property type="match status" value="1"/>
</dbReference>
<dbReference type="GO" id="GO:0003700">
    <property type="term" value="F:DNA-binding transcription factor activity"/>
    <property type="evidence" value="ECO:0007669"/>
    <property type="project" value="InterPro"/>
</dbReference>
<dbReference type="Proteomes" id="UP000590218">
    <property type="component" value="Unassembled WGS sequence"/>
</dbReference>
<evidence type="ECO:0000313" key="6">
    <source>
        <dbReference type="EMBL" id="NWE85187.1"/>
    </source>
</evidence>
<proteinExistence type="inferred from homology"/>
<keyword evidence="2" id="KW-0805">Transcription regulation</keyword>
<evidence type="ECO:0000259" key="5">
    <source>
        <dbReference type="PROSITE" id="PS50931"/>
    </source>
</evidence>
<gene>
    <name evidence="6" type="ORF">HX795_24025</name>
</gene>
<evidence type="ECO:0000256" key="1">
    <source>
        <dbReference type="ARBA" id="ARBA00009437"/>
    </source>
</evidence>
<dbReference type="PANTHER" id="PTHR30126:SF94">
    <property type="entry name" value="LYSR FAMILY TRANSCRIPTIONAL REGULATOR"/>
    <property type="match status" value="1"/>
</dbReference>
<dbReference type="PROSITE" id="PS50931">
    <property type="entry name" value="HTH_LYSR"/>
    <property type="match status" value="1"/>
</dbReference>
<reference evidence="6 7" key="1">
    <citation type="submission" date="2020-04" db="EMBL/GenBank/DDBJ databases">
        <title>Molecular characterization of pseudomonads from Agaricus bisporus reveal novel blotch 2 pathogens in Western Europe.</title>
        <authorList>
            <person name="Taparia T."/>
            <person name="Krijger M."/>
            <person name="Haynes E."/>
            <person name="Elpinstone J.G."/>
            <person name="Noble R."/>
            <person name="Van Der Wolf J."/>
        </authorList>
    </citation>
    <scope>NUCLEOTIDE SEQUENCE [LARGE SCALE GENOMIC DNA]</scope>
    <source>
        <strain evidence="6 7">K6002</strain>
    </source>
</reference>
<dbReference type="InterPro" id="IPR036390">
    <property type="entry name" value="WH_DNA-bd_sf"/>
</dbReference>
<dbReference type="PANTHER" id="PTHR30126">
    <property type="entry name" value="HTH-TYPE TRANSCRIPTIONAL REGULATOR"/>
    <property type="match status" value="1"/>
</dbReference>
<evidence type="ECO:0000256" key="4">
    <source>
        <dbReference type="ARBA" id="ARBA00023163"/>
    </source>
</evidence>
<protein>
    <submittedName>
        <fullName evidence="6">LysR family transcriptional regulator</fullName>
    </submittedName>
</protein>
<dbReference type="PRINTS" id="PR00039">
    <property type="entry name" value="HTHLYSR"/>
</dbReference>
<feature type="domain" description="HTH lysR-type" evidence="5">
    <location>
        <begin position="1"/>
        <end position="57"/>
    </location>
</feature>
<evidence type="ECO:0000256" key="3">
    <source>
        <dbReference type="ARBA" id="ARBA00023125"/>
    </source>
</evidence>
<keyword evidence="4" id="KW-0804">Transcription</keyword>
<evidence type="ECO:0000256" key="2">
    <source>
        <dbReference type="ARBA" id="ARBA00023015"/>
    </source>
</evidence>
<dbReference type="InterPro" id="IPR036388">
    <property type="entry name" value="WH-like_DNA-bd_sf"/>
</dbReference>